<evidence type="ECO:0000259" key="1">
    <source>
        <dbReference type="PROSITE" id="PS50113"/>
    </source>
</evidence>
<dbReference type="InterPro" id="IPR043128">
    <property type="entry name" value="Rev_trsase/Diguanyl_cyclase"/>
</dbReference>
<protein>
    <recommendedName>
        <fullName evidence="6">GGDEF domain-containing protein</fullName>
    </recommendedName>
</protein>
<accession>A0A2W5QG08</accession>
<dbReference type="SUPFAM" id="SSF55785">
    <property type="entry name" value="PYP-like sensor domain (PAS domain)"/>
    <property type="match status" value="1"/>
</dbReference>
<dbReference type="CDD" id="cd01948">
    <property type="entry name" value="EAL"/>
    <property type="match status" value="1"/>
</dbReference>
<dbReference type="SMART" id="SM00086">
    <property type="entry name" value="PAC"/>
    <property type="match status" value="1"/>
</dbReference>
<dbReference type="SMART" id="SM00052">
    <property type="entry name" value="EAL"/>
    <property type="match status" value="1"/>
</dbReference>
<dbReference type="EMBL" id="QFPX01000003">
    <property type="protein sequence ID" value="PZQ56567.1"/>
    <property type="molecule type" value="Genomic_DNA"/>
</dbReference>
<proteinExistence type="predicted"/>
<dbReference type="InterPro" id="IPR052155">
    <property type="entry name" value="Biofilm_reg_signaling"/>
</dbReference>
<dbReference type="InterPro" id="IPR035965">
    <property type="entry name" value="PAS-like_dom_sf"/>
</dbReference>
<gene>
    <name evidence="4" type="ORF">DI555_04215</name>
</gene>
<evidence type="ECO:0008006" key="6">
    <source>
        <dbReference type="Google" id="ProtNLM"/>
    </source>
</evidence>
<dbReference type="Pfam" id="PF00563">
    <property type="entry name" value="EAL"/>
    <property type="match status" value="1"/>
</dbReference>
<dbReference type="InterPro" id="IPR001633">
    <property type="entry name" value="EAL_dom"/>
</dbReference>
<dbReference type="Gene3D" id="3.30.70.270">
    <property type="match status" value="1"/>
</dbReference>
<name>A0A2W5QG08_9SPHN</name>
<dbReference type="PROSITE" id="PS50887">
    <property type="entry name" value="GGDEF"/>
    <property type="match status" value="1"/>
</dbReference>
<dbReference type="Pfam" id="PF08447">
    <property type="entry name" value="PAS_3"/>
    <property type="match status" value="1"/>
</dbReference>
<dbReference type="AlphaFoldDB" id="A0A2W5QG08"/>
<evidence type="ECO:0000313" key="5">
    <source>
        <dbReference type="Proteomes" id="UP000249082"/>
    </source>
</evidence>
<dbReference type="SUPFAM" id="SSF55073">
    <property type="entry name" value="Nucleotide cyclase"/>
    <property type="match status" value="1"/>
</dbReference>
<dbReference type="InterPro" id="IPR013655">
    <property type="entry name" value="PAS_fold_3"/>
</dbReference>
<sequence length="537" mass="59008">MEWWRAHIHPEDLASVDATWAAVHGRRRDSWSHEFRFRAADGTYVHLLSRGYVLRDEHGRARRSIGALQDVTQARRAEAELRRAAYHDVLTDLPNRAHFAARLEQALAAARADDTRADDTRVGVVVFDVDNFKAINDSLGHGAGDTVLRAVAQRLSAGLPPDAFAARLGGDEFAVILPGLDESASALIRRLLEAVGRPMTIDESVVEVGVSAGAAVWPADGNDAEAILKSADLALYTAKARSAGDVESFHTELRDAVETRNSMLRDARDALGEERIFPFYQPKISLASGEIVGFEALLRWQHRERGLQPPGTIHAAFEDSALSTQLTDRMLERVLRDLADWQEQGYETGRIAINGSPVDFRRDDFAERILSRLHALGLPARLLELEVTESVFLGRTAETVERALRTLAKEGVTIALDDFGTGYASLTHLQQFPVDVLKIDRSFVSRLGSTNSADFAIVHGVIDIAQRMDIQTVAEGVENENQLDRLCELGCDVAQGFLFGGALGAGRIGAFVRGWPQVRQGYCWQGASNRPRSFGQG</sequence>
<evidence type="ECO:0000313" key="4">
    <source>
        <dbReference type="EMBL" id="PZQ56567.1"/>
    </source>
</evidence>
<dbReference type="Proteomes" id="UP000249082">
    <property type="component" value="Unassembled WGS sequence"/>
</dbReference>
<dbReference type="CDD" id="cd01949">
    <property type="entry name" value="GGDEF"/>
    <property type="match status" value="1"/>
</dbReference>
<dbReference type="Gene3D" id="3.20.20.450">
    <property type="entry name" value="EAL domain"/>
    <property type="match status" value="1"/>
</dbReference>
<evidence type="ECO:0000259" key="2">
    <source>
        <dbReference type="PROSITE" id="PS50883"/>
    </source>
</evidence>
<dbReference type="SMART" id="SM00267">
    <property type="entry name" value="GGDEF"/>
    <property type="match status" value="1"/>
</dbReference>
<evidence type="ECO:0000259" key="3">
    <source>
        <dbReference type="PROSITE" id="PS50887"/>
    </source>
</evidence>
<dbReference type="Pfam" id="PF00990">
    <property type="entry name" value="GGDEF"/>
    <property type="match status" value="1"/>
</dbReference>
<feature type="domain" description="PAC" evidence="1">
    <location>
        <begin position="31"/>
        <end position="83"/>
    </location>
</feature>
<organism evidence="4 5">
    <name type="scientific">Novosphingobium pentaromativorans</name>
    <dbReference type="NCBI Taxonomy" id="205844"/>
    <lineage>
        <taxon>Bacteria</taxon>
        <taxon>Pseudomonadati</taxon>
        <taxon>Pseudomonadota</taxon>
        <taxon>Alphaproteobacteria</taxon>
        <taxon>Sphingomonadales</taxon>
        <taxon>Sphingomonadaceae</taxon>
        <taxon>Novosphingobium</taxon>
    </lineage>
</organism>
<dbReference type="PANTHER" id="PTHR44757:SF2">
    <property type="entry name" value="BIOFILM ARCHITECTURE MAINTENANCE PROTEIN MBAA"/>
    <property type="match status" value="1"/>
</dbReference>
<reference evidence="4 5" key="1">
    <citation type="submission" date="2017-08" db="EMBL/GenBank/DDBJ databases">
        <title>Infants hospitalized years apart are colonized by the same room-sourced microbial strains.</title>
        <authorList>
            <person name="Brooks B."/>
            <person name="Olm M.R."/>
            <person name="Firek B.A."/>
            <person name="Baker R."/>
            <person name="Thomas B.C."/>
            <person name="Morowitz M.J."/>
            <person name="Banfield J.F."/>
        </authorList>
    </citation>
    <scope>NUCLEOTIDE SEQUENCE [LARGE SCALE GENOMIC DNA]</scope>
    <source>
        <strain evidence="4">S2_005_002_R2_33</strain>
    </source>
</reference>
<dbReference type="InterPro" id="IPR000014">
    <property type="entry name" value="PAS"/>
</dbReference>
<feature type="domain" description="GGDEF" evidence="3">
    <location>
        <begin position="120"/>
        <end position="251"/>
    </location>
</feature>
<dbReference type="SUPFAM" id="SSF141868">
    <property type="entry name" value="EAL domain-like"/>
    <property type="match status" value="1"/>
</dbReference>
<dbReference type="PROSITE" id="PS50883">
    <property type="entry name" value="EAL"/>
    <property type="match status" value="1"/>
</dbReference>
<dbReference type="PANTHER" id="PTHR44757">
    <property type="entry name" value="DIGUANYLATE CYCLASE DGCP"/>
    <property type="match status" value="1"/>
</dbReference>
<dbReference type="InterPro" id="IPR035919">
    <property type="entry name" value="EAL_sf"/>
</dbReference>
<dbReference type="InterPro" id="IPR001610">
    <property type="entry name" value="PAC"/>
</dbReference>
<comment type="caution">
    <text evidence="4">The sequence shown here is derived from an EMBL/GenBank/DDBJ whole genome shotgun (WGS) entry which is preliminary data.</text>
</comment>
<dbReference type="CDD" id="cd00130">
    <property type="entry name" value="PAS"/>
    <property type="match status" value="1"/>
</dbReference>
<feature type="domain" description="EAL" evidence="2">
    <location>
        <begin position="260"/>
        <end position="516"/>
    </location>
</feature>
<dbReference type="Gene3D" id="3.30.450.20">
    <property type="entry name" value="PAS domain"/>
    <property type="match status" value="1"/>
</dbReference>
<dbReference type="InterPro" id="IPR000160">
    <property type="entry name" value="GGDEF_dom"/>
</dbReference>
<dbReference type="InterPro" id="IPR000700">
    <property type="entry name" value="PAS-assoc_C"/>
</dbReference>
<dbReference type="PROSITE" id="PS50113">
    <property type="entry name" value="PAC"/>
    <property type="match status" value="1"/>
</dbReference>
<dbReference type="InterPro" id="IPR029787">
    <property type="entry name" value="Nucleotide_cyclase"/>
</dbReference>
<dbReference type="NCBIfam" id="TIGR00254">
    <property type="entry name" value="GGDEF"/>
    <property type="match status" value="1"/>
</dbReference>